<evidence type="ECO:0000313" key="1">
    <source>
        <dbReference type="EMBL" id="KAA6388717.1"/>
    </source>
</evidence>
<dbReference type="InterPro" id="IPR009091">
    <property type="entry name" value="RCC1/BLIP-II"/>
</dbReference>
<dbReference type="EMBL" id="SNRW01003870">
    <property type="protein sequence ID" value="KAA6388717.1"/>
    <property type="molecule type" value="Genomic_DNA"/>
</dbReference>
<accession>A0A5J4W1G6</accession>
<dbReference type="Proteomes" id="UP000324800">
    <property type="component" value="Unassembled WGS sequence"/>
</dbReference>
<dbReference type="SUPFAM" id="SSF50985">
    <property type="entry name" value="RCC1/BLIP-II"/>
    <property type="match status" value="1"/>
</dbReference>
<dbReference type="AlphaFoldDB" id="A0A5J4W1G6"/>
<proteinExistence type="predicted"/>
<reference evidence="1 2" key="1">
    <citation type="submission" date="2019-03" db="EMBL/GenBank/DDBJ databases">
        <title>Single cell metagenomics reveals metabolic interactions within the superorganism composed of flagellate Streblomastix strix and complex community of Bacteroidetes bacteria on its surface.</title>
        <authorList>
            <person name="Treitli S.C."/>
            <person name="Kolisko M."/>
            <person name="Husnik F."/>
            <person name="Keeling P."/>
            <person name="Hampl V."/>
        </authorList>
    </citation>
    <scope>NUCLEOTIDE SEQUENCE [LARGE SCALE GENOMIC DNA]</scope>
    <source>
        <strain evidence="1">ST1C</strain>
    </source>
</reference>
<protein>
    <submittedName>
        <fullName evidence="1">Uncharacterized protein</fullName>
    </submittedName>
</protein>
<sequence length="433" mass="49614">MSETKEATIIEDTNDRTGTRALFVRRLPQLATIINPDRTDEDKSDVKTLIFDIKSKPEENPTPEAQIIKKMTLIFSNQSLNSNESFYAWAAIYINGLNQLKKELCLLAEHNTQAMKDKCLQWFNKIQLPPNDQQFSDVKSGGAFALAKTIEGKLWSFGMKQDGSWDSYNDSWIENPHFNSENGLIASSLGPSKIRQFSFELHLAIIILENGAVFAYGPLHDYQSYPDIPDNGFIELTDSSKMKYLFVDEIRGSVSRSEGQYGIFGTHHVVKYFRKANAFLSSDGIVIIKTYLESEKRYKYRFTPIDPQFFQSEKIIHINSHIYDAYVTESGRVIVTRGVYKEAHELFVELQKPQKILQLPFPINQLKTLILTNKQHLTALNKDGSILSIRIEDGIIRDATDYVNELVNSDLKGTKMKIKHFGQVSMQFYFLFE</sequence>
<evidence type="ECO:0000313" key="2">
    <source>
        <dbReference type="Proteomes" id="UP000324800"/>
    </source>
</evidence>
<organism evidence="1 2">
    <name type="scientific">Streblomastix strix</name>
    <dbReference type="NCBI Taxonomy" id="222440"/>
    <lineage>
        <taxon>Eukaryota</taxon>
        <taxon>Metamonada</taxon>
        <taxon>Preaxostyla</taxon>
        <taxon>Oxymonadida</taxon>
        <taxon>Streblomastigidae</taxon>
        <taxon>Streblomastix</taxon>
    </lineage>
</organism>
<name>A0A5J4W1G6_9EUKA</name>
<gene>
    <name evidence="1" type="ORF">EZS28_015755</name>
</gene>
<dbReference type="OrthoDB" id="61110at2759"/>
<comment type="caution">
    <text evidence="1">The sequence shown here is derived from an EMBL/GenBank/DDBJ whole genome shotgun (WGS) entry which is preliminary data.</text>
</comment>